<evidence type="ECO:0000313" key="3">
    <source>
        <dbReference type="Proteomes" id="UP000272400"/>
    </source>
</evidence>
<sequence>MHHEDRGSVPGDTSDTKDRTKDWAMGNEPGAGGESLLWLGTQMTEVEALLALALTAPSLIAERRALVELADAAERLALNARYAALGDTLWHRERIRALPRSRRARRRAASADRGADKILGWLNRSA</sequence>
<dbReference type="Proteomes" id="UP000272400">
    <property type="component" value="Unassembled WGS sequence"/>
</dbReference>
<proteinExistence type="predicted"/>
<gene>
    <name evidence="2" type="ORF">EDD29_8278</name>
</gene>
<accession>A0A3N1DAJ8</accession>
<protein>
    <submittedName>
        <fullName evidence="2">Uncharacterized protein</fullName>
    </submittedName>
</protein>
<comment type="caution">
    <text evidence="2">The sequence shown here is derived from an EMBL/GenBank/DDBJ whole genome shotgun (WGS) entry which is preliminary data.</text>
</comment>
<evidence type="ECO:0000256" key="1">
    <source>
        <dbReference type="SAM" id="MobiDB-lite"/>
    </source>
</evidence>
<keyword evidence="3" id="KW-1185">Reference proteome</keyword>
<dbReference type="EMBL" id="RJKE01000001">
    <property type="protein sequence ID" value="ROO90547.1"/>
    <property type="molecule type" value="Genomic_DNA"/>
</dbReference>
<feature type="region of interest" description="Disordered" evidence="1">
    <location>
        <begin position="1"/>
        <end position="30"/>
    </location>
</feature>
<name>A0A3N1DAJ8_9ACTN</name>
<organism evidence="2 3">
    <name type="scientific">Actinocorallia herbida</name>
    <dbReference type="NCBI Taxonomy" id="58109"/>
    <lineage>
        <taxon>Bacteria</taxon>
        <taxon>Bacillati</taxon>
        <taxon>Actinomycetota</taxon>
        <taxon>Actinomycetes</taxon>
        <taxon>Streptosporangiales</taxon>
        <taxon>Thermomonosporaceae</taxon>
        <taxon>Actinocorallia</taxon>
    </lineage>
</organism>
<dbReference type="AlphaFoldDB" id="A0A3N1DAJ8"/>
<evidence type="ECO:0000313" key="2">
    <source>
        <dbReference type="EMBL" id="ROO90547.1"/>
    </source>
</evidence>
<reference evidence="2 3" key="1">
    <citation type="submission" date="2018-11" db="EMBL/GenBank/DDBJ databases">
        <title>Sequencing the genomes of 1000 actinobacteria strains.</title>
        <authorList>
            <person name="Klenk H.-P."/>
        </authorList>
    </citation>
    <scope>NUCLEOTIDE SEQUENCE [LARGE SCALE GENOMIC DNA]</scope>
    <source>
        <strain evidence="2 3">DSM 44254</strain>
    </source>
</reference>